<dbReference type="AlphaFoldDB" id="A0A844DCJ5"/>
<name>A0A844DCJ5_9BURK</name>
<protein>
    <submittedName>
        <fullName evidence="2">Uncharacterized protein</fullName>
    </submittedName>
</protein>
<dbReference type="EMBL" id="WKJL01000011">
    <property type="protein sequence ID" value="MRW85570.1"/>
    <property type="molecule type" value="Genomic_DNA"/>
</dbReference>
<comment type="caution">
    <text evidence="2">The sequence shown here is derived from an EMBL/GenBank/DDBJ whole genome shotgun (WGS) entry which is preliminary data.</text>
</comment>
<dbReference type="RefSeq" id="WP_154358728.1">
    <property type="nucleotide sequence ID" value="NZ_WKJL01000011.1"/>
</dbReference>
<proteinExistence type="predicted"/>
<keyword evidence="3" id="KW-1185">Reference proteome</keyword>
<reference evidence="2 3" key="1">
    <citation type="submission" date="2019-11" db="EMBL/GenBank/DDBJ databases">
        <title>Novel species isolated from a subtropical stream in China.</title>
        <authorList>
            <person name="Lu H."/>
        </authorList>
    </citation>
    <scope>NUCLEOTIDE SEQUENCE [LARGE SCALE GENOMIC DNA]</scope>
    <source>
        <strain evidence="2 3">FT26W</strain>
    </source>
</reference>
<organism evidence="2 3">
    <name type="scientific">Duganella aquatilis</name>
    <dbReference type="NCBI Taxonomy" id="2666082"/>
    <lineage>
        <taxon>Bacteria</taxon>
        <taxon>Pseudomonadati</taxon>
        <taxon>Pseudomonadota</taxon>
        <taxon>Betaproteobacteria</taxon>
        <taxon>Burkholderiales</taxon>
        <taxon>Oxalobacteraceae</taxon>
        <taxon>Telluria group</taxon>
        <taxon>Duganella</taxon>
    </lineage>
</organism>
<gene>
    <name evidence="2" type="ORF">GJ698_15920</name>
</gene>
<evidence type="ECO:0000313" key="3">
    <source>
        <dbReference type="Proteomes" id="UP000439986"/>
    </source>
</evidence>
<feature type="compositionally biased region" description="Acidic residues" evidence="1">
    <location>
        <begin position="142"/>
        <end position="154"/>
    </location>
</feature>
<dbReference type="Proteomes" id="UP000439986">
    <property type="component" value="Unassembled WGS sequence"/>
</dbReference>
<feature type="region of interest" description="Disordered" evidence="1">
    <location>
        <begin position="126"/>
        <end position="166"/>
    </location>
</feature>
<sequence>MRKVHPEFAYQSRELEGQIEGILGDPPDRKNYQRMVEALVSEYASGGGIEDVNMLAFALVDHIEFSDPKGLLAEAEDYEFGDPARVFAMAACKGDDAARMYEAIGESMPELARQAIITAFLHKNPRKWDDDDQSLDQLSANDDGDDIEDEDAATDDFAQMFDQDGE</sequence>
<evidence type="ECO:0000313" key="2">
    <source>
        <dbReference type="EMBL" id="MRW85570.1"/>
    </source>
</evidence>
<evidence type="ECO:0000256" key="1">
    <source>
        <dbReference type="SAM" id="MobiDB-lite"/>
    </source>
</evidence>
<accession>A0A844DCJ5</accession>